<feature type="active site" description="Proton donor/acceptor" evidence="6">
    <location>
        <position position="153"/>
    </location>
</feature>
<dbReference type="CDD" id="cd24010">
    <property type="entry name" value="ASKHA_NBD_AcK_PK"/>
    <property type="match status" value="1"/>
</dbReference>
<comment type="subcellular location">
    <subcellularLocation>
        <location evidence="6">Cytoplasm</location>
    </subcellularLocation>
</comment>
<comment type="cofactor">
    <cofactor evidence="6">
        <name>Mg(2+)</name>
        <dbReference type="ChEBI" id="CHEBI:18420"/>
    </cofactor>
    <cofactor evidence="6">
        <name>Mn(2+)</name>
        <dbReference type="ChEBI" id="CHEBI:29035"/>
    </cofactor>
    <text evidence="6">Mg(2+). Can also accept Mn(2+).</text>
</comment>
<feature type="site" description="Transition state stabilizer" evidence="6">
    <location>
        <position position="185"/>
    </location>
</feature>
<feature type="binding site" evidence="6">
    <location>
        <position position="20"/>
    </location>
    <ligand>
        <name>ATP</name>
        <dbReference type="ChEBI" id="CHEBI:30616"/>
    </ligand>
</feature>
<dbReference type="Gene3D" id="3.30.420.40">
    <property type="match status" value="2"/>
</dbReference>
<feature type="binding site" evidence="6">
    <location>
        <position position="390"/>
    </location>
    <ligand>
        <name>Mg(2+)</name>
        <dbReference type="ChEBI" id="CHEBI:18420"/>
    </ligand>
</feature>
<dbReference type="RefSeq" id="WP_096895181.1">
    <property type="nucleotide sequence ID" value="NZ_BAOS01000028.1"/>
</dbReference>
<dbReference type="InterPro" id="IPR000890">
    <property type="entry name" value="Aliphatic_acid_kin_short-chain"/>
</dbReference>
<dbReference type="InterPro" id="IPR004372">
    <property type="entry name" value="Ac/propionate_kinase"/>
</dbReference>
<evidence type="ECO:0000256" key="6">
    <source>
        <dbReference type="HAMAP-Rule" id="MF_00020"/>
    </source>
</evidence>
<dbReference type="SUPFAM" id="SSF53067">
    <property type="entry name" value="Actin-like ATPase domain"/>
    <property type="match status" value="2"/>
</dbReference>
<dbReference type="GO" id="GO:0005737">
    <property type="term" value="C:cytoplasm"/>
    <property type="evidence" value="ECO:0007669"/>
    <property type="project" value="UniProtKB-SubCell"/>
</dbReference>
<evidence type="ECO:0000256" key="2">
    <source>
        <dbReference type="ARBA" id="ARBA00022679"/>
    </source>
</evidence>
<comment type="similarity">
    <text evidence="1 6 7">Belongs to the acetokinase family.</text>
</comment>
<dbReference type="GO" id="GO:0006085">
    <property type="term" value="P:acetyl-CoA biosynthetic process"/>
    <property type="evidence" value="ECO:0007669"/>
    <property type="project" value="UniProtKB-UniRule"/>
</dbReference>
<proteinExistence type="inferred from homology"/>
<dbReference type="EMBL" id="BAOS01000028">
    <property type="protein sequence ID" value="GAX61810.1"/>
    <property type="molecule type" value="Genomic_DNA"/>
</dbReference>
<dbReference type="GO" id="GO:0006083">
    <property type="term" value="P:acetate metabolic process"/>
    <property type="evidence" value="ECO:0007669"/>
    <property type="project" value="TreeGrafter"/>
</dbReference>
<dbReference type="PRINTS" id="PR00471">
    <property type="entry name" value="ACETATEKNASE"/>
</dbReference>
<comment type="function">
    <text evidence="6">Catalyzes the formation of acetyl phosphate from acetate and ATP. Can also catalyze the reverse reaction.</text>
</comment>
<keyword evidence="5 6" id="KW-0067">ATP-binding</keyword>
<evidence type="ECO:0000256" key="4">
    <source>
        <dbReference type="ARBA" id="ARBA00022777"/>
    </source>
</evidence>
<dbReference type="PIRSF" id="PIRSF000722">
    <property type="entry name" value="Acetate_prop_kin"/>
    <property type="match status" value="1"/>
</dbReference>
<dbReference type="InterPro" id="IPR043129">
    <property type="entry name" value="ATPase_NBD"/>
</dbReference>
<sequence length="405" mass="44848">MKRKSHLNILVINSGSSSVKFQLINMADENVLASGIVERLGLPQSLIKFKFGDKDLTRECDTLDHNSAISEIIEDITHSQSGVIGDKSEVAAIGHRVVHGAEHFTESVLITDNTIKQIDACSELAPLHNPHNLKGILVCKELLPGIPQVAVFDTAFHQTMEDYVYTYALDYKFYEKYRFRRYGFHGTSHFYVAHKAAEIVGQSIQELKIITCHLGNGASVAAVKYGKSMDTSMGFTPLEGLIMGTRCGDVDPAMVLFIMEKEGLSPHECDMLMNHECGLIGISGISSDMRDLIKAYQEGNDRARLALQMYSYRIRKYIGMYSATMNGADVIVFTGGIGENAALIRSMCCTDMEYLGIDFDEDKNKKAIGIEGELTTQNSKVRVLCVPTNEELVIARDTAQIIDKP</sequence>
<keyword evidence="6" id="KW-0479">Metal-binding</keyword>
<dbReference type="EC" id="2.7.2.1" evidence="6"/>
<dbReference type="InterPro" id="IPR023865">
    <property type="entry name" value="Aliphatic_acid_kinase_CS"/>
</dbReference>
<keyword evidence="4 6" id="KW-0418">Kinase</keyword>
<feature type="binding site" evidence="6">
    <location>
        <position position="13"/>
    </location>
    <ligand>
        <name>Mg(2+)</name>
        <dbReference type="ChEBI" id="CHEBI:18420"/>
    </ligand>
</feature>
<keyword evidence="2 6" id="KW-0808">Transferase</keyword>
<dbReference type="Pfam" id="PF00871">
    <property type="entry name" value="Acetate_kinase"/>
    <property type="match status" value="1"/>
</dbReference>
<dbReference type="PROSITE" id="PS01076">
    <property type="entry name" value="ACETATE_KINASE_2"/>
    <property type="match status" value="1"/>
</dbReference>
<feature type="binding site" evidence="6">
    <location>
        <begin position="336"/>
        <end position="340"/>
    </location>
    <ligand>
        <name>ATP</name>
        <dbReference type="ChEBI" id="CHEBI:30616"/>
    </ligand>
</feature>
<dbReference type="OrthoDB" id="9802453at2"/>
<evidence type="ECO:0000256" key="3">
    <source>
        <dbReference type="ARBA" id="ARBA00022741"/>
    </source>
</evidence>
<keyword evidence="9" id="KW-1185">Reference proteome</keyword>
<feature type="binding site" evidence="6">
    <location>
        <begin position="213"/>
        <end position="217"/>
    </location>
    <ligand>
        <name>ATP</name>
        <dbReference type="ChEBI" id="CHEBI:30616"/>
    </ligand>
</feature>
<keyword evidence="6" id="KW-0963">Cytoplasm</keyword>
<dbReference type="AlphaFoldDB" id="A0A286U0X1"/>
<evidence type="ECO:0000313" key="9">
    <source>
        <dbReference type="Proteomes" id="UP000218542"/>
    </source>
</evidence>
<dbReference type="PROSITE" id="PS01075">
    <property type="entry name" value="ACETATE_KINASE_1"/>
    <property type="match status" value="1"/>
</dbReference>
<organism evidence="8 9">
    <name type="scientific">Candidatus Scalindua japonica</name>
    <dbReference type="NCBI Taxonomy" id="1284222"/>
    <lineage>
        <taxon>Bacteria</taxon>
        <taxon>Pseudomonadati</taxon>
        <taxon>Planctomycetota</taxon>
        <taxon>Candidatus Brocadiia</taxon>
        <taxon>Candidatus Brocadiales</taxon>
        <taxon>Candidatus Scalinduaceae</taxon>
        <taxon>Candidatus Scalindua</taxon>
    </lineage>
</organism>
<dbReference type="NCBIfam" id="TIGR00016">
    <property type="entry name" value="ackA"/>
    <property type="match status" value="1"/>
</dbReference>
<dbReference type="Proteomes" id="UP000218542">
    <property type="component" value="Unassembled WGS sequence"/>
</dbReference>
<evidence type="ECO:0000256" key="1">
    <source>
        <dbReference type="ARBA" id="ARBA00008748"/>
    </source>
</evidence>
<comment type="subunit">
    <text evidence="6">Homodimer.</text>
</comment>
<protein>
    <recommendedName>
        <fullName evidence="6">Acetate kinase</fullName>
        <ecNumber evidence="6">2.7.2.1</ecNumber>
    </recommendedName>
    <alternativeName>
        <fullName evidence="6">Acetokinase</fullName>
    </alternativeName>
</protein>
<dbReference type="PANTHER" id="PTHR21060:SF15">
    <property type="entry name" value="ACETATE KINASE-RELATED"/>
    <property type="match status" value="1"/>
</dbReference>
<keyword evidence="3 6" id="KW-0547">Nucleotide-binding</keyword>
<dbReference type="UniPathway" id="UPA00340">
    <property type="reaction ID" value="UER00458"/>
</dbReference>
<evidence type="ECO:0000313" key="8">
    <source>
        <dbReference type="EMBL" id="GAX61810.1"/>
    </source>
</evidence>
<dbReference type="HAMAP" id="MF_00020">
    <property type="entry name" value="Acetate_kinase"/>
    <property type="match status" value="1"/>
</dbReference>
<dbReference type="GO" id="GO:0005524">
    <property type="term" value="F:ATP binding"/>
    <property type="evidence" value="ECO:0007669"/>
    <property type="project" value="UniProtKB-KW"/>
</dbReference>
<evidence type="ECO:0000256" key="7">
    <source>
        <dbReference type="RuleBase" id="RU003835"/>
    </source>
</evidence>
<dbReference type="PANTHER" id="PTHR21060">
    <property type="entry name" value="ACETATE KINASE"/>
    <property type="match status" value="1"/>
</dbReference>
<reference evidence="9" key="1">
    <citation type="journal article" date="2017" name="Environ. Microbiol. Rep.">
        <title>Genetic Diversity of Marine Anaerobic Ammonium-Oxidizing Bacteria as Revealed by Genomic and Proteomic Analyses of 'Candidatus Scalindua japonica'.</title>
        <authorList>
            <person name="Oshiki M."/>
            <person name="Mizuto K."/>
            <person name="Kimura Z."/>
            <person name="Kindaichi T."/>
            <person name="Satoh H."/>
            <person name="Okabe S."/>
        </authorList>
    </citation>
    <scope>NUCLEOTIDE SEQUENCE [LARGE SCALE GENOMIC DNA]</scope>
    <source>
        <strain evidence="9">husup-a2</strain>
    </source>
</reference>
<feature type="binding site" evidence="6">
    <location>
        <position position="96"/>
    </location>
    <ligand>
        <name>substrate</name>
    </ligand>
</feature>
<keyword evidence="6" id="KW-0460">Magnesium</keyword>
<comment type="pathway">
    <text evidence="6">Metabolic intermediate biosynthesis; acetyl-CoA biosynthesis; acetyl-CoA from acetate: step 1/2.</text>
</comment>
<accession>A0A286U0X1</accession>
<dbReference type="GO" id="GO:0000287">
    <property type="term" value="F:magnesium ion binding"/>
    <property type="evidence" value="ECO:0007669"/>
    <property type="project" value="UniProtKB-UniRule"/>
</dbReference>
<evidence type="ECO:0000256" key="5">
    <source>
        <dbReference type="ARBA" id="ARBA00022840"/>
    </source>
</evidence>
<comment type="catalytic activity">
    <reaction evidence="6">
        <text>acetate + ATP = acetyl phosphate + ADP</text>
        <dbReference type="Rhea" id="RHEA:11352"/>
        <dbReference type="ChEBI" id="CHEBI:22191"/>
        <dbReference type="ChEBI" id="CHEBI:30089"/>
        <dbReference type="ChEBI" id="CHEBI:30616"/>
        <dbReference type="ChEBI" id="CHEBI:456216"/>
        <dbReference type="EC" id="2.7.2.1"/>
    </reaction>
</comment>
<feature type="site" description="Transition state stabilizer" evidence="6">
    <location>
        <position position="246"/>
    </location>
</feature>
<name>A0A286U0X1_9BACT</name>
<gene>
    <name evidence="6" type="primary">ackA</name>
    <name evidence="8" type="ORF">SCALIN_C28_0012</name>
</gene>
<dbReference type="GO" id="GO:0008776">
    <property type="term" value="F:acetate kinase activity"/>
    <property type="evidence" value="ECO:0007669"/>
    <property type="project" value="UniProtKB-UniRule"/>
</dbReference>
<comment type="caution">
    <text evidence="8">The sequence shown here is derived from an EMBL/GenBank/DDBJ whole genome shotgun (WGS) entry which is preliminary data.</text>
</comment>
<feature type="binding site" evidence="6">
    <location>
        <begin position="288"/>
        <end position="290"/>
    </location>
    <ligand>
        <name>ATP</name>
        <dbReference type="ChEBI" id="CHEBI:30616"/>
    </ligand>
</feature>